<dbReference type="Proteomes" id="UP000033063">
    <property type="component" value="Chromosome"/>
</dbReference>
<organism evidence="1 2">
    <name type="scientific">Methanosarcina mazei LYC</name>
    <dbReference type="NCBI Taxonomy" id="1434114"/>
    <lineage>
        <taxon>Archaea</taxon>
        <taxon>Methanobacteriati</taxon>
        <taxon>Methanobacteriota</taxon>
        <taxon>Stenosarchaea group</taxon>
        <taxon>Methanomicrobia</taxon>
        <taxon>Methanosarcinales</taxon>
        <taxon>Methanosarcinaceae</taxon>
        <taxon>Methanosarcina</taxon>
    </lineage>
</organism>
<dbReference type="AlphaFoldDB" id="A0A0E3RP30"/>
<proteinExistence type="predicted"/>
<dbReference type="EMBL" id="CP009513">
    <property type="protein sequence ID" value="AKB67355.1"/>
    <property type="molecule type" value="Genomic_DNA"/>
</dbReference>
<gene>
    <name evidence="1" type="ORF">MSMAL_0812</name>
</gene>
<protein>
    <submittedName>
        <fullName evidence="1">Uncharacterized protein</fullName>
    </submittedName>
</protein>
<evidence type="ECO:0000313" key="2">
    <source>
        <dbReference type="Proteomes" id="UP000033063"/>
    </source>
</evidence>
<sequence length="66" mass="7374">MPFPEVSPKNERLPPPLENILEKNLQTDLYSSPGSYEPAGSFKGITPKIRIYSGLKICSKIRISLL</sequence>
<reference evidence="1 2" key="1">
    <citation type="submission" date="2014-07" db="EMBL/GenBank/DDBJ databases">
        <title>Methanogenic archaea and the global carbon cycle.</title>
        <authorList>
            <person name="Henriksen J.R."/>
            <person name="Luke J."/>
            <person name="Reinhart S."/>
            <person name="Benedict M.N."/>
            <person name="Youngblut N.D."/>
            <person name="Metcalf M.E."/>
            <person name="Whitaker R.J."/>
            <person name="Metcalf W.W."/>
        </authorList>
    </citation>
    <scope>NUCLEOTIDE SEQUENCE [LARGE SCALE GENOMIC DNA]</scope>
    <source>
        <strain evidence="1 2">LYC</strain>
    </source>
</reference>
<evidence type="ECO:0000313" key="1">
    <source>
        <dbReference type="EMBL" id="AKB67355.1"/>
    </source>
</evidence>
<dbReference type="HOGENOM" id="CLU_2820912_0_0_2"/>
<name>A0A0E3RP30_METMZ</name>
<accession>A0A0E3RP30</accession>